<sequence length="57" mass="5896">MREPLRHAAFRWLLGARVATNLGNAIAPVALAFAVLDLTGSAVDLGIVVGARSIALV</sequence>
<keyword evidence="1" id="KW-1133">Transmembrane helix</keyword>
<dbReference type="EMBL" id="JBHTIS010003083">
    <property type="protein sequence ID" value="MFD1050778.1"/>
    <property type="molecule type" value="Genomic_DNA"/>
</dbReference>
<keyword evidence="3" id="KW-1185">Reference proteome</keyword>
<evidence type="ECO:0000256" key="1">
    <source>
        <dbReference type="SAM" id="Phobius"/>
    </source>
</evidence>
<organism evidence="2 3">
    <name type="scientific">Kibdelosporangium lantanae</name>
    <dbReference type="NCBI Taxonomy" id="1497396"/>
    <lineage>
        <taxon>Bacteria</taxon>
        <taxon>Bacillati</taxon>
        <taxon>Actinomycetota</taxon>
        <taxon>Actinomycetes</taxon>
        <taxon>Pseudonocardiales</taxon>
        <taxon>Pseudonocardiaceae</taxon>
        <taxon>Kibdelosporangium</taxon>
    </lineage>
</organism>
<keyword evidence="1" id="KW-0472">Membrane</keyword>
<dbReference type="Proteomes" id="UP001597045">
    <property type="component" value="Unassembled WGS sequence"/>
</dbReference>
<evidence type="ECO:0000313" key="2">
    <source>
        <dbReference type="EMBL" id="MFD1050778.1"/>
    </source>
</evidence>
<feature type="non-terminal residue" evidence="2">
    <location>
        <position position="57"/>
    </location>
</feature>
<feature type="transmembrane region" description="Helical" evidence="1">
    <location>
        <begin position="12"/>
        <end position="36"/>
    </location>
</feature>
<name>A0ABW3MJI2_9PSEU</name>
<proteinExistence type="predicted"/>
<reference evidence="3" key="1">
    <citation type="journal article" date="2019" name="Int. J. Syst. Evol. Microbiol.">
        <title>The Global Catalogue of Microorganisms (GCM) 10K type strain sequencing project: providing services to taxonomists for standard genome sequencing and annotation.</title>
        <authorList>
            <consortium name="The Broad Institute Genomics Platform"/>
            <consortium name="The Broad Institute Genome Sequencing Center for Infectious Disease"/>
            <person name="Wu L."/>
            <person name="Ma J."/>
        </authorList>
    </citation>
    <scope>NUCLEOTIDE SEQUENCE [LARGE SCALE GENOMIC DNA]</scope>
    <source>
        <strain evidence="3">JCM 31486</strain>
    </source>
</reference>
<evidence type="ECO:0000313" key="3">
    <source>
        <dbReference type="Proteomes" id="UP001597045"/>
    </source>
</evidence>
<protein>
    <submittedName>
        <fullName evidence="2">MFS transporter</fullName>
    </submittedName>
</protein>
<keyword evidence="1" id="KW-0812">Transmembrane</keyword>
<gene>
    <name evidence="2" type="ORF">ACFQ1S_37235</name>
</gene>
<accession>A0ABW3MJI2</accession>
<comment type="caution">
    <text evidence="2">The sequence shown here is derived from an EMBL/GenBank/DDBJ whole genome shotgun (WGS) entry which is preliminary data.</text>
</comment>